<dbReference type="GO" id="GO:0005886">
    <property type="term" value="C:plasma membrane"/>
    <property type="evidence" value="ECO:0007669"/>
    <property type="project" value="TreeGrafter"/>
</dbReference>
<proteinExistence type="inferred from homology"/>
<evidence type="ECO:0000256" key="5">
    <source>
        <dbReference type="SAM" id="Phobius"/>
    </source>
</evidence>
<comment type="caution">
    <text evidence="8">The sequence shown here is derived from an EMBL/GenBank/DDBJ whole genome shotgun (WGS) entry which is preliminary data.</text>
</comment>
<evidence type="ECO:0000313" key="9">
    <source>
        <dbReference type="Proteomes" id="UP000580474"/>
    </source>
</evidence>
<keyword evidence="3" id="KW-0547">Nucleotide-binding</keyword>
<organism evidence="8 9">
    <name type="scientific">Saccharopolyspora gloriosae</name>
    <dbReference type="NCBI Taxonomy" id="455344"/>
    <lineage>
        <taxon>Bacteria</taxon>
        <taxon>Bacillati</taxon>
        <taxon>Actinomycetota</taxon>
        <taxon>Actinomycetes</taxon>
        <taxon>Pseudonocardiales</taxon>
        <taxon>Pseudonocardiaceae</taxon>
        <taxon>Saccharopolyspora</taxon>
    </lineage>
</organism>
<evidence type="ECO:0000256" key="1">
    <source>
        <dbReference type="ARBA" id="ARBA00006432"/>
    </source>
</evidence>
<evidence type="ECO:0000256" key="3">
    <source>
        <dbReference type="ARBA" id="ARBA00022741"/>
    </source>
</evidence>
<gene>
    <name evidence="8" type="ORF">BJ969_002445</name>
</gene>
<feature type="transmembrane region" description="Helical" evidence="5">
    <location>
        <begin position="207"/>
        <end position="228"/>
    </location>
</feature>
<keyword evidence="4" id="KW-0067">ATP-binding</keyword>
<reference evidence="8 9" key="1">
    <citation type="submission" date="2020-08" db="EMBL/GenBank/DDBJ databases">
        <title>Sequencing the genomes of 1000 actinobacteria strains.</title>
        <authorList>
            <person name="Klenk H.-P."/>
        </authorList>
    </citation>
    <scope>NUCLEOTIDE SEQUENCE [LARGE SCALE GENOMIC DNA]</scope>
    <source>
        <strain evidence="8 9">DSM 45582</strain>
    </source>
</reference>
<accession>A0A840NM78</accession>
<dbReference type="GO" id="GO:0044539">
    <property type="term" value="P:long-chain fatty acid import into cell"/>
    <property type="evidence" value="ECO:0007669"/>
    <property type="project" value="TreeGrafter"/>
</dbReference>
<protein>
    <submittedName>
        <fullName evidence="8">Fatty-acyl-CoA synthase</fullName>
        <ecNumber evidence="8">6.2.1.-</ecNumber>
    </submittedName>
</protein>
<evidence type="ECO:0000259" key="7">
    <source>
        <dbReference type="Pfam" id="PF13193"/>
    </source>
</evidence>
<dbReference type="InterPro" id="IPR000873">
    <property type="entry name" value="AMP-dep_synth/lig_dom"/>
</dbReference>
<keyword evidence="2 8" id="KW-0436">Ligase</keyword>
<evidence type="ECO:0000313" key="8">
    <source>
        <dbReference type="EMBL" id="MBB5069357.1"/>
    </source>
</evidence>
<dbReference type="PANTHER" id="PTHR43107">
    <property type="entry name" value="LONG-CHAIN FATTY ACID TRANSPORT PROTEIN"/>
    <property type="match status" value="1"/>
</dbReference>
<dbReference type="Proteomes" id="UP000580474">
    <property type="component" value="Unassembled WGS sequence"/>
</dbReference>
<dbReference type="Pfam" id="PF00501">
    <property type="entry name" value="AMP-binding"/>
    <property type="match status" value="1"/>
</dbReference>
<dbReference type="GO" id="GO:0005324">
    <property type="term" value="F:long-chain fatty acid transmembrane transporter activity"/>
    <property type="evidence" value="ECO:0007669"/>
    <property type="project" value="TreeGrafter"/>
</dbReference>
<comment type="similarity">
    <text evidence="1">Belongs to the ATP-dependent AMP-binding enzyme family.</text>
</comment>
<feature type="domain" description="AMP-binding enzyme C-terminal" evidence="7">
    <location>
        <begin position="424"/>
        <end position="497"/>
    </location>
</feature>
<dbReference type="InterPro" id="IPR042099">
    <property type="entry name" value="ANL_N_sf"/>
</dbReference>
<dbReference type="EC" id="6.2.1.-" evidence="8"/>
<dbReference type="GO" id="GO:0005524">
    <property type="term" value="F:ATP binding"/>
    <property type="evidence" value="ECO:0007669"/>
    <property type="project" value="UniProtKB-KW"/>
</dbReference>
<dbReference type="AlphaFoldDB" id="A0A840NM78"/>
<dbReference type="PANTHER" id="PTHR43107:SF15">
    <property type="entry name" value="FATTY ACID TRANSPORT PROTEIN 3, ISOFORM A"/>
    <property type="match status" value="1"/>
</dbReference>
<keyword evidence="5" id="KW-1133">Transmembrane helix</keyword>
<dbReference type="GO" id="GO:0004467">
    <property type="term" value="F:long-chain fatty acid-CoA ligase activity"/>
    <property type="evidence" value="ECO:0007669"/>
    <property type="project" value="TreeGrafter"/>
</dbReference>
<dbReference type="EMBL" id="JACHIV010000001">
    <property type="protein sequence ID" value="MBB5069357.1"/>
    <property type="molecule type" value="Genomic_DNA"/>
</dbReference>
<dbReference type="InterPro" id="IPR045851">
    <property type="entry name" value="AMP-bd_C_sf"/>
</dbReference>
<dbReference type="Gene3D" id="3.30.300.30">
    <property type="match status" value="1"/>
</dbReference>
<name>A0A840NM78_9PSEU</name>
<keyword evidence="9" id="KW-1185">Reference proteome</keyword>
<dbReference type="InterPro" id="IPR025110">
    <property type="entry name" value="AMP-bd_C"/>
</dbReference>
<dbReference type="SUPFAM" id="SSF56801">
    <property type="entry name" value="Acetyl-CoA synthetase-like"/>
    <property type="match status" value="1"/>
</dbReference>
<dbReference type="Pfam" id="PF13193">
    <property type="entry name" value="AMP-binding_C"/>
    <property type="match status" value="1"/>
</dbReference>
<evidence type="ECO:0000256" key="2">
    <source>
        <dbReference type="ARBA" id="ARBA00022598"/>
    </source>
</evidence>
<dbReference type="Gene3D" id="3.40.50.12780">
    <property type="entry name" value="N-terminal domain of ligase-like"/>
    <property type="match status" value="1"/>
</dbReference>
<evidence type="ECO:0000259" key="6">
    <source>
        <dbReference type="Pfam" id="PF00501"/>
    </source>
</evidence>
<evidence type="ECO:0000256" key="4">
    <source>
        <dbReference type="ARBA" id="ARBA00022840"/>
    </source>
</evidence>
<sequence length="540" mass="57948">MVEPTPTVTDLLLARADDERPGLRFEHREWTWAEHVQRCADHAAVLRSLRGEGGPWHVGVLLDNVPDFSFLLGAAALSGAVLVGLNTGRRGEALARDVRLADCRLVLTERRYAGLLSEADLGAANGNVHLIDTPKWSRLLSAHRDSPLRPVAAGPDDLLALLFTSGTGGDPKAVRCTHGKVASPGRMLADRFELGGRDCVYVSMPLFHSNALFAGWAVGLAAGAAVALRRRFSASGFLDDARRFGATYADYVGKPLSFILATPPRPDDADNPLKVVYGNEGAERDLARFAERFGCQVVDGFGSTEGGVAVARTPDAPPGSLGRPGPGVHVLHPVTGRRCPPASFDRDGRVTNPDEAIGELVNTAGAGAFAGYYQAPEADRWRMRGGMYWSGDLAYLDGDGFCYFVGRSDDWLRVDGENLGTAPIERILLRHPGIAQAAVYAVPDPGVGDQVMAAIVAVGDDPLDLGGFLAAQADLGPKQLPRFVRFAIDLPRTETHKVLKRELAAQRWNCPDAVWWRPGPDPVFEPLPPERAVALDAALS</sequence>
<dbReference type="RefSeq" id="WP_184479053.1">
    <property type="nucleotide sequence ID" value="NZ_JACHIV010000001.1"/>
</dbReference>
<feature type="domain" description="AMP-dependent synthetase/ligase" evidence="6">
    <location>
        <begin position="18"/>
        <end position="373"/>
    </location>
</feature>
<keyword evidence="5" id="KW-0472">Membrane</keyword>
<keyword evidence="5" id="KW-0812">Transmembrane</keyword>